<dbReference type="Pfam" id="PF13499">
    <property type="entry name" value="EF-hand_7"/>
    <property type="match status" value="8"/>
</dbReference>
<dbReference type="SMART" id="SM00054">
    <property type="entry name" value="EFh"/>
    <property type="match status" value="16"/>
</dbReference>
<keyword evidence="4" id="KW-0677">Repeat</keyword>
<reference evidence="9" key="1">
    <citation type="submission" date="2021-02" db="EMBL/GenBank/DDBJ databases">
        <authorList>
            <person name="Dougan E. K."/>
            <person name="Rhodes N."/>
            <person name="Thang M."/>
            <person name="Chan C."/>
        </authorList>
    </citation>
    <scope>NUCLEOTIDE SEQUENCE</scope>
</reference>
<feature type="domain" description="EF-hand" evidence="8">
    <location>
        <begin position="318"/>
        <end position="353"/>
    </location>
</feature>
<dbReference type="Proteomes" id="UP000604046">
    <property type="component" value="Unassembled WGS sequence"/>
</dbReference>
<feature type="domain" description="EF-hand" evidence="8">
    <location>
        <begin position="599"/>
        <end position="634"/>
    </location>
</feature>
<dbReference type="SMART" id="SM01184">
    <property type="entry name" value="efhand_Ca_insen"/>
    <property type="match status" value="4"/>
</dbReference>
<dbReference type="SUPFAM" id="SSF47473">
    <property type="entry name" value="EF-hand"/>
    <property type="match status" value="4"/>
</dbReference>
<keyword evidence="5" id="KW-0106">Calcium</keyword>
<dbReference type="PANTHER" id="PTHR23048:SF0">
    <property type="entry name" value="CALMODULIN LIKE 3"/>
    <property type="match status" value="1"/>
</dbReference>
<comment type="similarity">
    <text evidence="1">Belongs to the calmodulin family.</text>
</comment>
<feature type="domain" description="EF-hand" evidence="8">
    <location>
        <begin position="282"/>
        <end position="317"/>
    </location>
</feature>
<dbReference type="EMBL" id="CAJNDS010002261">
    <property type="protein sequence ID" value="CAE7398740.1"/>
    <property type="molecule type" value="Genomic_DNA"/>
</dbReference>
<evidence type="ECO:0000256" key="2">
    <source>
        <dbReference type="ARBA" id="ARBA00020786"/>
    </source>
</evidence>
<gene>
    <name evidence="9" type="ORF">SNAT2548_LOCUS21707</name>
</gene>
<dbReference type="PANTHER" id="PTHR23048">
    <property type="entry name" value="MYOSIN LIGHT CHAIN 1, 3"/>
    <property type="match status" value="1"/>
</dbReference>
<feature type="region of interest" description="Disordered" evidence="7">
    <location>
        <begin position="1"/>
        <end position="20"/>
    </location>
</feature>
<dbReference type="PROSITE" id="PS50222">
    <property type="entry name" value="EF_HAND_2"/>
    <property type="match status" value="16"/>
</dbReference>
<evidence type="ECO:0000256" key="5">
    <source>
        <dbReference type="ARBA" id="ARBA00022837"/>
    </source>
</evidence>
<feature type="domain" description="EF-hand" evidence="8">
    <location>
        <begin position="861"/>
        <end position="893"/>
    </location>
</feature>
<sequence>MADQLTEEMQKFVSTEPGTCPRSQLHEEQIAEFKEAFSLFDKDGDGTITTKDGRELGTVMRSLGQNPTEAELQDMINEVDADGNGTIDFPEFLSLMARKMKDTDTEEELIEAFKVFDRDGNGFISAAELRHVMTNLGDCLSGSGGGAGGAGVGGCEKLTDEEVDEMIREADVDGPDLSHPSDGQINYEEFVKMMMAKCRLMHADDSCASADILEAIPIPDLTVAEEKATARCFAQHQLERFAGRVVEAFATFLAMADQLTEEMQKFVSTEPGTCPRSQLHEEQIAEFKEAFSLFDKDGDGTITTKELGTVMRSLGQNPTEAELQDMINEVDADGNGTIDFPEFLSLMARKMKDTDTEEELIEAFKVFDRDGNGFISAAELRHVMTNLGACLSGSGVGGCEKLTDEEVDEMIREADVDGPDLSHPSDGQINYEEFVKMMMAKCRLMHADVSCASADILEAIPIPDLTVAEEKATARCFAQHQLERFAGRVVEAFATFLAMADQLTEEMQKFVSTEPGTCPRSQLHEEQIAEFKEAFSLFDKDGDGTITTKELGTVMRSLGQNPTEAELQDMINEVDADGNGTIDFPEFLSLMARKMKDTDTEEELIEAFKVFDRDGNGFISAAELRHVMTNLGEKLTDEEVDEMIREADVDGDGQINYEEFVKMMMAKCRLMHADVSCASADILEAIPIPDLTVAEEKATARCFAQHQLERFAGRVVEAFATFLAMADQLTEEMQKFVSTEPGTCPRSQLHEEQIAEFKEAFSLFDKDGDGTITTKELGTVMRSLGQNPTEAELQDMINEVDADGNGTIDFPEFLSLMARKMKDTDTEEELIEAFKVFDRDGNGFISAAELRHVMTNLGEKLTDEEVDEMIREADVDGDGQINYEEFVKMMMAK</sequence>
<evidence type="ECO:0000256" key="4">
    <source>
        <dbReference type="ARBA" id="ARBA00022737"/>
    </source>
</evidence>
<dbReference type="OrthoDB" id="26525at2759"/>
<feature type="domain" description="EF-hand" evidence="8">
    <location>
        <begin position="562"/>
        <end position="597"/>
    </location>
</feature>
<evidence type="ECO:0000256" key="7">
    <source>
        <dbReference type="SAM" id="MobiDB-lite"/>
    </source>
</evidence>
<dbReference type="FunFam" id="1.10.238.10:FF:000003">
    <property type="entry name" value="Calmodulin A"/>
    <property type="match status" value="1"/>
</dbReference>
<dbReference type="FunFam" id="1.10.238.10:FF:000034">
    <property type="entry name" value="Calmodulin"/>
    <property type="match status" value="3"/>
</dbReference>
<dbReference type="GO" id="GO:0005737">
    <property type="term" value="C:cytoplasm"/>
    <property type="evidence" value="ECO:0007669"/>
    <property type="project" value="UniProtKB-ARBA"/>
</dbReference>
<accession>A0A812QQK9</accession>
<dbReference type="FunFam" id="1.10.238.10:FF:000006">
    <property type="entry name" value="Calmodulin 1"/>
    <property type="match status" value="3"/>
</dbReference>
<feature type="domain" description="EF-hand" evidence="8">
    <location>
        <begin position="825"/>
        <end position="860"/>
    </location>
</feature>
<keyword evidence="6" id="KW-0007">Acetylation</keyword>
<comment type="caution">
    <text evidence="9">The sequence shown here is derived from an EMBL/GenBank/DDBJ whole genome shotgun (WGS) entry which is preliminary data.</text>
</comment>
<name>A0A812QQK9_9DINO</name>
<dbReference type="GO" id="GO:0005509">
    <property type="term" value="F:calcium ion binding"/>
    <property type="evidence" value="ECO:0007669"/>
    <property type="project" value="InterPro"/>
</dbReference>
<feature type="domain" description="EF-hand" evidence="8">
    <location>
        <begin position="788"/>
        <end position="823"/>
    </location>
</feature>
<dbReference type="PROSITE" id="PS00018">
    <property type="entry name" value="EF_HAND_1"/>
    <property type="match status" value="13"/>
</dbReference>
<evidence type="ECO:0000256" key="1">
    <source>
        <dbReference type="ARBA" id="ARBA00009763"/>
    </source>
</evidence>
<proteinExistence type="inferred from homology"/>
<protein>
    <recommendedName>
        <fullName evidence="2">Calmodulin</fullName>
    </recommendedName>
</protein>
<evidence type="ECO:0000256" key="3">
    <source>
        <dbReference type="ARBA" id="ARBA00022723"/>
    </source>
</evidence>
<evidence type="ECO:0000259" key="8">
    <source>
        <dbReference type="PROSITE" id="PS50222"/>
    </source>
</evidence>
<feature type="domain" description="EF-hand" evidence="8">
    <location>
        <begin position="28"/>
        <end position="66"/>
    </location>
</feature>
<dbReference type="FunFam" id="1.10.238.10:FF:000527">
    <property type="entry name" value="Calmodulin-3"/>
    <property type="match status" value="1"/>
</dbReference>
<feature type="domain" description="EF-hand" evidence="8">
    <location>
        <begin position="526"/>
        <end position="561"/>
    </location>
</feature>
<feature type="domain" description="EF-hand" evidence="8">
    <location>
        <begin position="67"/>
        <end position="102"/>
    </location>
</feature>
<feature type="domain" description="EF-hand" evidence="8">
    <location>
        <begin position="402"/>
        <end position="444"/>
    </location>
</feature>
<dbReference type="CDD" id="cd00051">
    <property type="entry name" value="EFh"/>
    <property type="match status" value="8"/>
</dbReference>
<keyword evidence="10" id="KW-1185">Reference proteome</keyword>
<feature type="domain" description="EF-hand" evidence="8">
    <location>
        <begin position="104"/>
        <end position="139"/>
    </location>
</feature>
<organism evidence="9 10">
    <name type="scientific">Symbiodinium natans</name>
    <dbReference type="NCBI Taxonomy" id="878477"/>
    <lineage>
        <taxon>Eukaryota</taxon>
        <taxon>Sar</taxon>
        <taxon>Alveolata</taxon>
        <taxon>Dinophyceae</taxon>
        <taxon>Suessiales</taxon>
        <taxon>Symbiodiniaceae</taxon>
        <taxon>Symbiodinium</taxon>
    </lineage>
</organism>
<dbReference type="InterPro" id="IPR018247">
    <property type="entry name" value="EF_Hand_1_Ca_BS"/>
</dbReference>
<dbReference type="AlphaFoldDB" id="A0A812QQK9"/>
<dbReference type="GO" id="GO:0016460">
    <property type="term" value="C:myosin II complex"/>
    <property type="evidence" value="ECO:0007669"/>
    <property type="project" value="TreeGrafter"/>
</dbReference>
<keyword evidence="3" id="KW-0479">Metal-binding</keyword>
<dbReference type="InterPro" id="IPR011992">
    <property type="entry name" value="EF-hand-dom_pair"/>
</dbReference>
<dbReference type="Gene3D" id="1.10.238.10">
    <property type="entry name" value="EF-hand"/>
    <property type="match status" value="9"/>
</dbReference>
<dbReference type="InterPro" id="IPR002048">
    <property type="entry name" value="EF_hand_dom"/>
</dbReference>
<feature type="domain" description="EF-hand" evidence="8">
    <location>
        <begin position="635"/>
        <end position="670"/>
    </location>
</feature>
<feature type="domain" description="EF-hand" evidence="8">
    <location>
        <begin position="158"/>
        <end position="200"/>
    </location>
</feature>
<feature type="domain" description="EF-hand" evidence="8">
    <location>
        <begin position="355"/>
        <end position="390"/>
    </location>
</feature>
<evidence type="ECO:0000313" key="9">
    <source>
        <dbReference type="EMBL" id="CAE7398740.1"/>
    </source>
</evidence>
<dbReference type="InterPro" id="IPR050230">
    <property type="entry name" value="CALM/Myosin/TropC-like"/>
</dbReference>
<feature type="domain" description="EF-hand" evidence="8">
    <location>
        <begin position="752"/>
        <end position="787"/>
    </location>
</feature>
<evidence type="ECO:0000256" key="6">
    <source>
        <dbReference type="ARBA" id="ARBA00022990"/>
    </source>
</evidence>
<evidence type="ECO:0000313" key="10">
    <source>
        <dbReference type="Proteomes" id="UP000604046"/>
    </source>
</evidence>